<accession>A0ABU6WQP7</accession>
<reference evidence="1 2" key="1">
    <citation type="journal article" date="2023" name="Plants (Basel)">
        <title>Bridging the Gap: Combining Genomics and Transcriptomics Approaches to Understand Stylosanthes scabra, an Orphan Legume from the Brazilian Caatinga.</title>
        <authorList>
            <person name="Ferreira-Neto J.R.C."/>
            <person name="da Silva M.D."/>
            <person name="Binneck E."/>
            <person name="de Melo N.F."/>
            <person name="da Silva R.H."/>
            <person name="de Melo A.L.T.M."/>
            <person name="Pandolfi V."/>
            <person name="Bustamante F.O."/>
            <person name="Brasileiro-Vidal A.C."/>
            <person name="Benko-Iseppon A.M."/>
        </authorList>
    </citation>
    <scope>NUCLEOTIDE SEQUENCE [LARGE SCALE GENOMIC DNA]</scope>
    <source>
        <tissue evidence="1">Leaves</tissue>
    </source>
</reference>
<comment type="caution">
    <text evidence="1">The sequence shown here is derived from an EMBL/GenBank/DDBJ whole genome shotgun (WGS) entry which is preliminary data.</text>
</comment>
<dbReference type="EMBL" id="JASCZI010182592">
    <property type="protein sequence ID" value="MED6188222.1"/>
    <property type="molecule type" value="Genomic_DNA"/>
</dbReference>
<evidence type="ECO:0000313" key="1">
    <source>
        <dbReference type="EMBL" id="MED6188222.1"/>
    </source>
</evidence>
<keyword evidence="2" id="KW-1185">Reference proteome</keyword>
<organism evidence="1 2">
    <name type="scientific">Stylosanthes scabra</name>
    <dbReference type="NCBI Taxonomy" id="79078"/>
    <lineage>
        <taxon>Eukaryota</taxon>
        <taxon>Viridiplantae</taxon>
        <taxon>Streptophyta</taxon>
        <taxon>Embryophyta</taxon>
        <taxon>Tracheophyta</taxon>
        <taxon>Spermatophyta</taxon>
        <taxon>Magnoliopsida</taxon>
        <taxon>eudicotyledons</taxon>
        <taxon>Gunneridae</taxon>
        <taxon>Pentapetalae</taxon>
        <taxon>rosids</taxon>
        <taxon>fabids</taxon>
        <taxon>Fabales</taxon>
        <taxon>Fabaceae</taxon>
        <taxon>Papilionoideae</taxon>
        <taxon>50 kb inversion clade</taxon>
        <taxon>dalbergioids sensu lato</taxon>
        <taxon>Dalbergieae</taxon>
        <taxon>Pterocarpus clade</taxon>
        <taxon>Stylosanthes</taxon>
    </lineage>
</organism>
<protein>
    <submittedName>
        <fullName evidence="1">Uncharacterized protein</fullName>
    </submittedName>
</protein>
<name>A0ABU6WQP7_9FABA</name>
<gene>
    <name evidence="1" type="ORF">PIB30_084020</name>
</gene>
<proteinExistence type="predicted"/>
<sequence>MLQATLWGGDHTLDVNTTTRHNPVRTDICRMAVDDWDKKVMTAFNRKKKKTKSTVANPVLDIDDID</sequence>
<evidence type="ECO:0000313" key="2">
    <source>
        <dbReference type="Proteomes" id="UP001341840"/>
    </source>
</evidence>
<dbReference type="Proteomes" id="UP001341840">
    <property type="component" value="Unassembled WGS sequence"/>
</dbReference>